<evidence type="ECO:0000313" key="10">
    <source>
        <dbReference type="Proteomes" id="UP000062398"/>
    </source>
</evidence>
<evidence type="ECO:0000313" key="11">
    <source>
        <dbReference type="Proteomes" id="UP000062475"/>
    </source>
</evidence>
<dbReference type="EMBL" id="CP012174">
    <property type="protein sequence ID" value="AKV78981.1"/>
    <property type="molecule type" value="Genomic_DNA"/>
</dbReference>
<accession>A0A088E5C9</accession>
<dbReference type="PATRIC" id="fig|43687.5.peg.1622"/>
<dbReference type="Proteomes" id="UP000029084">
    <property type="component" value="Chromosome"/>
</dbReference>
<dbReference type="EMBL" id="CP012175">
    <property type="protein sequence ID" value="AKV81226.1"/>
    <property type="molecule type" value="Genomic_DNA"/>
</dbReference>
<dbReference type="Proteomes" id="UP000061362">
    <property type="component" value="Chromosome"/>
</dbReference>
<evidence type="ECO:0000313" key="6">
    <source>
        <dbReference type="EMBL" id="AKV83466.1"/>
    </source>
</evidence>
<evidence type="ECO:0000313" key="8">
    <source>
        <dbReference type="Proteomes" id="UP000056255"/>
    </source>
</evidence>
<evidence type="ECO:0000313" key="3">
    <source>
        <dbReference type="EMBL" id="AKV76730.1"/>
    </source>
</evidence>
<dbReference type="EMBL" id="CP012176">
    <property type="protein sequence ID" value="AKV83466.1"/>
    <property type="molecule type" value="Genomic_DNA"/>
</dbReference>
<dbReference type="Proteomes" id="UP000068832">
    <property type="component" value="Chromosome"/>
</dbReference>
<dbReference type="Proteomes" id="UP000056255">
    <property type="component" value="Chromosome"/>
</dbReference>
<reference evidence="1 7" key="1">
    <citation type="journal article" date="2014" name="J. Bacteriol.">
        <title>Role of an Archaeal PitA Transporter in the Copper and Arsenic Resistance of Metallosphaera sedula, an Extreme Thermoacidophile.</title>
        <authorList>
            <person name="McCarthy S."/>
            <person name="Ai C."/>
            <person name="Wheaton G."/>
            <person name="Tevatia R."/>
            <person name="Eckrich V."/>
            <person name="Kelly R."/>
            <person name="Blum P."/>
        </authorList>
    </citation>
    <scope>NUCLEOTIDE SEQUENCE [LARGE SCALE GENOMIC DNA]</scope>
    <source>
        <strain evidence="1 7">CuR1</strain>
    </source>
</reference>
<dbReference type="EMBL" id="CP008822">
    <property type="protein sequence ID" value="AIM27634.1"/>
    <property type="molecule type" value="Genomic_DNA"/>
</dbReference>
<dbReference type="AlphaFoldDB" id="A0A088E5C9"/>
<gene>
    <name evidence="1" type="ORF">HA72_1493</name>
    <name evidence="2" type="ORF">MsedA_1514</name>
    <name evidence="3" type="ORF">MsedB_1516</name>
    <name evidence="4" type="ORF">MsedC_1514</name>
    <name evidence="5" type="ORF">MsedD_1515</name>
    <name evidence="6" type="ORF">MsedE_1520</name>
</gene>
<dbReference type="EMBL" id="CP012173">
    <property type="protein sequence ID" value="AKV76730.1"/>
    <property type="molecule type" value="Genomic_DNA"/>
</dbReference>
<reference evidence="6 8" key="3">
    <citation type="submission" date="2015-07" db="EMBL/GenBank/DDBJ databases">
        <title>Physiological, transcriptional responses and genome re-sequencing of acid resistant extremely thermoacidophilic Metallosphaera sedula SARC-M1.</title>
        <authorList>
            <person name="Ai C."/>
            <person name="McCarthy S."/>
            <person name="Eckrich V."/>
            <person name="Rudrappa D."/>
            <person name="Qiu G."/>
            <person name="Blum P."/>
        </authorList>
    </citation>
    <scope>NUCLEOTIDE SEQUENCE [LARGE SCALE GENOMIC DNA]</scope>
    <source>
        <strain evidence="6 8">SARC-M1</strain>
    </source>
</reference>
<evidence type="ECO:0000313" key="12">
    <source>
        <dbReference type="Proteomes" id="UP000068832"/>
    </source>
</evidence>
<evidence type="ECO:0000313" key="4">
    <source>
        <dbReference type="EMBL" id="AKV78981.1"/>
    </source>
</evidence>
<dbReference type="OMA" id="KILILHD"/>
<evidence type="ECO:0000313" key="7">
    <source>
        <dbReference type="Proteomes" id="UP000029084"/>
    </source>
</evidence>
<dbReference type="RefSeq" id="WP_012021437.1">
    <property type="nucleotide sequence ID" value="NZ_AP019770.1"/>
</dbReference>
<protein>
    <submittedName>
        <fullName evidence="1">Uncharacterized protein</fullName>
    </submittedName>
</protein>
<dbReference type="Proteomes" id="UP000062475">
    <property type="component" value="Chromosome"/>
</dbReference>
<proteinExistence type="predicted"/>
<evidence type="ECO:0000313" key="5">
    <source>
        <dbReference type="EMBL" id="AKV81226.1"/>
    </source>
</evidence>
<dbReference type="Proteomes" id="UP000062398">
    <property type="component" value="Chromosome"/>
</dbReference>
<dbReference type="GeneID" id="91755997"/>
<sequence>MRLFGVKVDSLLSPQTKYLATMKQFIPEYGEERPKIFALDVDGRVLRELILLREPMLPGRRIQSGYKLEVSSSSDGGLASLSGMFTLTLVPRVLKGDKWFRGELLVLGRKTNPERILIFHDIPALGNSGKEVIAQLQKFLEEWGIHTRKLPTIVRNMRTFEKVKAKVIDIDFLTANSLP</sequence>
<organism evidence="1 7">
    <name type="scientific">Metallosphaera sedula</name>
    <dbReference type="NCBI Taxonomy" id="43687"/>
    <lineage>
        <taxon>Archaea</taxon>
        <taxon>Thermoproteota</taxon>
        <taxon>Thermoprotei</taxon>
        <taxon>Sulfolobales</taxon>
        <taxon>Sulfolobaceae</taxon>
        <taxon>Metallosphaera</taxon>
    </lineage>
</organism>
<reference evidence="9 10" key="2">
    <citation type="journal article" date="2015" name="Genome Announc.">
        <title>Complete Genome Sequences of Evolved Arsenate-Resistant Metallosphaera sedula Strains.</title>
        <authorList>
            <person name="Ai C."/>
            <person name="McCarthy S."/>
            <person name="Schackwitz W."/>
            <person name="Martin J."/>
            <person name="Lipzen A."/>
            <person name="Blum P."/>
        </authorList>
    </citation>
    <scope>NUCLEOTIDE SEQUENCE [LARGE SCALE GENOMIC DNA]</scope>
    <source>
        <strain evidence="4 10">ARS120-1</strain>
        <strain evidence="5 9">ARS120-2</strain>
        <strain evidence="2 12">ARS50-1</strain>
        <strain evidence="3 11">ARS50-2</strain>
    </source>
</reference>
<evidence type="ECO:0000313" key="1">
    <source>
        <dbReference type="EMBL" id="AIM27634.1"/>
    </source>
</evidence>
<dbReference type="OrthoDB" id="34684at2157"/>
<dbReference type="EMBL" id="CP012172">
    <property type="protein sequence ID" value="AKV74491.1"/>
    <property type="molecule type" value="Genomic_DNA"/>
</dbReference>
<evidence type="ECO:0000313" key="9">
    <source>
        <dbReference type="Proteomes" id="UP000061362"/>
    </source>
</evidence>
<evidence type="ECO:0000313" key="2">
    <source>
        <dbReference type="EMBL" id="AKV74491.1"/>
    </source>
</evidence>
<name>A0A088E5C9_9CREN</name>